<evidence type="ECO:0000313" key="2">
    <source>
        <dbReference type="EMBL" id="TSC90703.1"/>
    </source>
</evidence>
<reference evidence="2 3" key="1">
    <citation type="submission" date="2017-07" db="EMBL/GenBank/DDBJ databases">
        <title>Mechanisms for carbon and nitrogen cycling indicate functional differentiation within the Candidate Phyla Radiation.</title>
        <authorList>
            <person name="Danczak R.E."/>
            <person name="Johnston M.D."/>
            <person name="Kenah C."/>
            <person name="Slattery M."/>
            <person name="Wrighton K.C."/>
            <person name="Wilkins M.J."/>
        </authorList>
    </citation>
    <scope>NUCLEOTIDE SEQUENCE [LARGE SCALE GENOMIC DNA]</scope>
    <source>
        <strain evidence="2">Licking1014_96</strain>
    </source>
</reference>
<protein>
    <submittedName>
        <fullName evidence="2">Uncharacterized protein</fullName>
    </submittedName>
</protein>
<dbReference type="Proteomes" id="UP000318296">
    <property type="component" value="Unassembled WGS sequence"/>
</dbReference>
<comment type="caution">
    <text evidence="2">The sequence shown here is derived from an EMBL/GenBank/DDBJ whole genome shotgun (WGS) entry which is preliminary data.</text>
</comment>
<accession>A0A554LCS9</accession>
<evidence type="ECO:0000313" key="3">
    <source>
        <dbReference type="Proteomes" id="UP000318296"/>
    </source>
</evidence>
<name>A0A554LCS9_9BACT</name>
<gene>
    <name evidence="2" type="ORF">CEN92_421</name>
</gene>
<proteinExistence type="predicted"/>
<dbReference type="EMBL" id="VMGH01000067">
    <property type="protein sequence ID" value="TSC90703.1"/>
    <property type="molecule type" value="Genomic_DNA"/>
</dbReference>
<feature type="non-terminal residue" evidence="2">
    <location>
        <position position="144"/>
    </location>
</feature>
<dbReference type="AlphaFoldDB" id="A0A554LCS9"/>
<feature type="region of interest" description="Disordered" evidence="1">
    <location>
        <begin position="27"/>
        <end position="53"/>
    </location>
</feature>
<evidence type="ECO:0000256" key="1">
    <source>
        <dbReference type="SAM" id="MobiDB-lite"/>
    </source>
</evidence>
<sequence length="144" mass="15778">MKNVLRFLILLGLATFLVGLNLSCKKTTPTETPAPSISPSQTPSEDNLTNLDPTSVQEQITANYNTAKQKTSSWKSDAVLYSASAKITSSLDFEDVIEYVISDSVEFLKGYIGEIGLLYLDSFDCPIDGSDPTPAQEHNLKEIR</sequence>
<organism evidence="2 3">
    <name type="scientific">Candidatus Berkelbacteria bacterium Licking1014_96</name>
    <dbReference type="NCBI Taxonomy" id="2017149"/>
    <lineage>
        <taxon>Bacteria</taxon>
        <taxon>Candidatus Berkelbacteria</taxon>
    </lineage>
</organism>